<dbReference type="GO" id="GO:0016998">
    <property type="term" value="P:cell wall macromolecule catabolic process"/>
    <property type="evidence" value="ECO:0007669"/>
    <property type="project" value="InterPro"/>
</dbReference>
<dbReference type="InterPro" id="IPR018077">
    <property type="entry name" value="Glyco_hydro_fam25_subgr"/>
</dbReference>
<proteinExistence type="inferred from homology"/>
<dbReference type="AlphaFoldDB" id="A0A239RD86"/>
<keyword evidence="2 4" id="KW-0378">Hydrolase</keyword>
<protein>
    <submittedName>
        <fullName evidence="4">Glycosyl hydrolases family 25</fullName>
    </submittedName>
</protein>
<dbReference type="GO" id="GO:0016052">
    <property type="term" value="P:carbohydrate catabolic process"/>
    <property type="evidence" value="ECO:0007669"/>
    <property type="project" value="TreeGrafter"/>
</dbReference>
<dbReference type="InterPro" id="IPR017853">
    <property type="entry name" value="GH"/>
</dbReference>
<dbReference type="Gene3D" id="3.20.20.80">
    <property type="entry name" value="Glycosidases"/>
    <property type="match status" value="1"/>
</dbReference>
<dbReference type="Pfam" id="PF01183">
    <property type="entry name" value="Glyco_hydro_25"/>
    <property type="match status" value="1"/>
</dbReference>
<gene>
    <name evidence="4" type="ORF">SAMN05216470_1421</name>
</gene>
<evidence type="ECO:0000313" key="4">
    <source>
        <dbReference type="EMBL" id="SNU08728.1"/>
    </source>
</evidence>
<dbReference type="InterPro" id="IPR002053">
    <property type="entry name" value="Glyco_hydro_25"/>
</dbReference>
<evidence type="ECO:0000256" key="1">
    <source>
        <dbReference type="ARBA" id="ARBA00010646"/>
    </source>
</evidence>
<dbReference type="SUPFAM" id="SSF51445">
    <property type="entry name" value="(Trans)glycosidases"/>
    <property type="match status" value="1"/>
</dbReference>
<accession>A0A239RD86</accession>
<dbReference type="PANTHER" id="PTHR34135">
    <property type="entry name" value="LYSOZYME"/>
    <property type="match status" value="1"/>
</dbReference>
<name>A0A239RD86_STREI</name>
<organism evidence="4 5">
    <name type="scientific">Streptococcus equinus</name>
    <name type="common">Streptococcus bovis</name>
    <dbReference type="NCBI Taxonomy" id="1335"/>
    <lineage>
        <taxon>Bacteria</taxon>
        <taxon>Bacillati</taxon>
        <taxon>Bacillota</taxon>
        <taxon>Bacilli</taxon>
        <taxon>Lactobacillales</taxon>
        <taxon>Streptococcaceae</taxon>
        <taxon>Streptococcus</taxon>
    </lineage>
</organism>
<evidence type="ECO:0000313" key="5">
    <source>
        <dbReference type="Proteomes" id="UP000214649"/>
    </source>
</evidence>
<comment type="similarity">
    <text evidence="1">Belongs to the glycosyl hydrolase 25 family.</text>
</comment>
<dbReference type="CDD" id="cd06415">
    <property type="entry name" value="GH25_Cpl1-like"/>
    <property type="match status" value="1"/>
</dbReference>
<keyword evidence="3" id="KW-0326">Glycosidase</keyword>
<dbReference type="GO" id="GO:0009253">
    <property type="term" value="P:peptidoglycan catabolic process"/>
    <property type="evidence" value="ECO:0007669"/>
    <property type="project" value="InterPro"/>
</dbReference>
<dbReference type="EMBL" id="FZRA01000004">
    <property type="protein sequence ID" value="SNU08728.1"/>
    <property type="molecule type" value="Genomic_DNA"/>
</dbReference>
<dbReference type="Proteomes" id="UP000214649">
    <property type="component" value="Unassembled WGS sequence"/>
</dbReference>
<dbReference type="SMART" id="SM00641">
    <property type="entry name" value="Glyco_25"/>
    <property type="match status" value="1"/>
</dbReference>
<dbReference type="PANTHER" id="PTHR34135:SF2">
    <property type="entry name" value="LYSOZYME"/>
    <property type="match status" value="1"/>
</dbReference>
<dbReference type="GO" id="GO:0003796">
    <property type="term" value="F:lysozyme activity"/>
    <property type="evidence" value="ECO:0007669"/>
    <property type="project" value="InterPro"/>
</dbReference>
<sequence length="334" mass="37864">MKKNDYFIDVSSYQPANLASICQQVGTNKTIIKVSEGTSYLSPFRVPQTQTSEPIGYYHFARFGGDVNRAVAEANFFISNLPAKVSYLVCDYEDDASASVQANTNAVIAFMDKCSQAGYKPIYYSYKPYTLEHVNYQQILAKYPNSLWIAAYPNNLYTPDPAWSIFPSMDGIRWWQFTSTGLPDRGLDKNVVLLDDNVTGTGTQSTNFKGEETMDFLFNIKGDPQWNEGTLYFYNGHTNQIRALAHIDEMKIIQQIYKDNNGHDIPSYTWTNQAPWYARFFRALNPDSTSAEIKEAIKATKEQAKATTDAITAEIKKQKDVPQKVEVTIKDDKK</sequence>
<dbReference type="PROSITE" id="PS51904">
    <property type="entry name" value="GLYCOSYL_HYDROL_F25_2"/>
    <property type="match status" value="1"/>
</dbReference>
<evidence type="ECO:0000256" key="2">
    <source>
        <dbReference type="ARBA" id="ARBA00022801"/>
    </source>
</evidence>
<reference evidence="4 5" key="1">
    <citation type="submission" date="2017-07" db="EMBL/GenBank/DDBJ databases">
        <authorList>
            <person name="Sun Z.S."/>
            <person name="Albrecht U."/>
            <person name="Echele G."/>
            <person name="Lee C.C."/>
        </authorList>
    </citation>
    <scope>NUCLEOTIDE SEQUENCE [LARGE SCALE GENOMIC DNA]</scope>
    <source>
        <strain evidence="4 5">AR3</strain>
    </source>
</reference>
<evidence type="ECO:0000256" key="3">
    <source>
        <dbReference type="ARBA" id="ARBA00023295"/>
    </source>
</evidence>